<accession>A0AAV7KU63</accession>
<proteinExistence type="predicted"/>
<dbReference type="EMBL" id="JANPWB010000016">
    <property type="protein sequence ID" value="KAJ1081839.1"/>
    <property type="molecule type" value="Genomic_DNA"/>
</dbReference>
<feature type="region of interest" description="Disordered" evidence="1">
    <location>
        <begin position="1"/>
        <end position="84"/>
    </location>
</feature>
<dbReference type="AlphaFoldDB" id="A0AAV7KU63"/>
<feature type="compositionally biased region" description="Basic and acidic residues" evidence="1">
    <location>
        <begin position="15"/>
        <end position="26"/>
    </location>
</feature>
<feature type="region of interest" description="Disordered" evidence="1">
    <location>
        <begin position="177"/>
        <end position="208"/>
    </location>
</feature>
<evidence type="ECO:0000313" key="2">
    <source>
        <dbReference type="EMBL" id="KAJ1081839.1"/>
    </source>
</evidence>
<evidence type="ECO:0000256" key="1">
    <source>
        <dbReference type="SAM" id="MobiDB-lite"/>
    </source>
</evidence>
<gene>
    <name evidence="2" type="ORF">NDU88_002012</name>
</gene>
<evidence type="ECO:0000313" key="3">
    <source>
        <dbReference type="Proteomes" id="UP001066276"/>
    </source>
</evidence>
<dbReference type="Proteomes" id="UP001066276">
    <property type="component" value="Chromosome 12"/>
</dbReference>
<keyword evidence="3" id="KW-1185">Reference proteome</keyword>
<comment type="caution">
    <text evidence="2">The sequence shown here is derived from an EMBL/GenBank/DDBJ whole genome shotgun (WGS) entry which is preliminary data.</text>
</comment>
<feature type="compositionally biased region" description="Polar residues" evidence="1">
    <location>
        <begin position="1"/>
        <end position="13"/>
    </location>
</feature>
<reference evidence="2" key="1">
    <citation type="journal article" date="2022" name="bioRxiv">
        <title>Sequencing and chromosome-scale assembly of the giantPleurodeles waltlgenome.</title>
        <authorList>
            <person name="Brown T."/>
            <person name="Elewa A."/>
            <person name="Iarovenko S."/>
            <person name="Subramanian E."/>
            <person name="Araus A.J."/>
            <person name="Petzold A."/>
            <person name="Susuki M."/>
            <person name="Suzuki K.-i.T."/>
            <person name="Hayashi T."/>
            <person name="Toyoda A."/>
            <person name="Oliveira C."/>
            <person name="Osipova E."/>
            <person name="Leigh N.D."/>
            <person name="Simon A."/>
            <person name="Yun M.H."/>
        </authorList>
    </citation>
    <scope>NUCLEOTIDE SEQUENCE</scope>
    <source>
        <strain evidence="2">20211129_DDA</strain>
        <tissue evidence="2">Liver</tissue>
    </source>
</reference>
<protein>
    <submittedName>
        <fullName evidence="2">Uncharacterized protein</fullName>
    </submittedName>
</protein>
<name>A0AAV7KU63_PLEWA</name>
<organism evidence="2 3">
    <name type="scientific">Pleurodeles waltl</name>
    <name type="common">Iberian ribbed newt</name>
    <dbReference type="NCBI Taxonomy" id="8319"/>
    <lineage>
        <taxon>Eukaryota</taxon>
        <taxon>Metazoa</taxon>
        <taxon>Chordata</taxon>
        <taxon>Craniata</taxon>
        <taxon>Vertebrata</taxon>
        <taxon>Euteleostomi</taxon>
        <taxon>Amphibia</taxon>
        <taxon>Batrachia</taxon>
        <taxon>Caudata</taxon>
        <taxon>Salamandroidea</taxon>
        <taxon>Salamandridae</taxon>
        <taxon>Pleurodelinae</taxon>
        <taxon>Pleurodeles</taxon>
    </lineage>
</organism>
<sequence length="208" mass="22235">MRSNAIPSSSFGSWRTEHQARKERAGHSQGAWLGHRARWPSHREALPGPGNSSDVTYPTGGIDGSGPLRHPLGTPATQRGPGLAAVSTRRPDLCWWAWRRRSPARAGFGSARGGGEALRLLPAERERRRECRGASGGLIGGCFGPRLPPPFFASDVRGGWGRRPSGPLPTLDWGALPGLPIPGPPAGARWARPTRGARRARCGGDSWP</sequence>